<reference evidence="1 2" key="2">
    <citation type="submission" date="2019-08" db="EMBL/GenBank/DDBJ databases">
        <title>Jejuicoccus antrihumi gen. nov., sp. nov., a new member of the family Dermacoccaceae isolated from a cave.</title>
        <authorList>
            <person name="Schumann P."/>
            <person name="Kim I.S."/>
        </authorList>
    </citation>
    <scope>NUCLEOTIDE SEQUENCE [LARGE SCALE GENOMIC DNA]</scope>
    <source>
        <strain evidence="1 2">C5-26</strain>
    </source>
</reference>
<evidence type="ECO:0008006" key="3">
    <source>
        <dbReference type="Google" id="ProtNLM"/>
    </source>
</evidence>
<dbReference type="Proteomes" id="UP000320244">
    <property type="component" value="Unassembled WGS sequence"/>
</dbReference>
<dbReference type="NCBIfam" id="NF047719">
    <property type="entry name" value="SCO6745_fam_HTH"/>
    <property type="match status" value="1"/>
</dbReference>
<organism evidence="1 2">
    <name type="scientific">Leekyejoonella antrihumi</name>
    <dbReference type="NCBI Taxonomy" id="1660198"/>
    <lineage>
        <taxon>Bacteria</taxon>
        <taxon>Bacillati</taxon>
        <taxon>Actinomycetota</taxon>
        <taxon>Actinomycetes</taxon>
        <taxon>Micrococcales</taxon>
        <taxon>Dermacoccaceae</taxon>
        <taxon>Leekyejoonella</taxon>
    </lineage>
</organism>
<dbReference type="AlphaFoldDB" id="A0A563E4T0"/>
<evidence type="ECO:0000313" key="1">
    <source>
        <dbReference type="EMBL" id="TWP37415.1"/>
    </source>
</evidence>
<reference evidence="1 2" key="1">
    <citation type="submission" date="2019-05" db="EMBL/GenBank/DDBJ databases">
        <authorList>
            <person name="Lee S.D."/>
        </authorList>
    </citation>
    <scope>NUCLEOTIDE SEQUENCE [LARGE SCALE GENOMIC DNA]</scope>
    <source>
        <strain evidence="1 2">C5-26</strain>
    </source>
</reference>
<dbReference type="InterPro" id="IPR054058">
    <property type="entry name" value="HTH_67"/>
</dbReference>
<proteinExistence type="predicted"/>
<sequence>MPIPLRHDDHARAIARSAYETLEPLHLAAYFNPYLRDAAHEAGLSELALYIGARGGPLGDCAPAVVAATFFNFNPETVERKWQEAGGVGLTETMAIRERTVDRTLREALGDAVDSPELAQLAADLRHVTDQLPLVGRPLSAAWAALSWPRAPHLELWHATALLRESRGDGHVAALVISGLDPVEALVLHEAEHPDPHLRRRTMGKAALLGTRRWSEQQWDSATERLQDRDLLQLGTGSMTAKGAALFDALEAQTDDAAAAVWCDQHDAEHLLARARPFVKAFIDAGVLPGTRRRD</sequence>
<dbReference type="OrthoDB" id="157052at2"/>
<dbReference type="RefSeq" id="WP_146315936.1">
    <property type="nucleotide sequence ID" value="NZ_VCQV01000006.1"/>
</dbReference>
<gene>
    <name evidence="1" type="ORF">FGL98_06615</name>
</gene>
<comment type="caution">
    <text evidence="1">The sequence shown here is derived from an EMBL/GenBank/DDBJ whole genome shotgun (WGS) entry which is preliminary data.</text>
</comment>
<evidence type="ECO:0000313" key="2">
    <source>
        <dbReference type="Proteomes" id="UP000320244"/>
    </source>
</evidence>
<dbReference type="Pfam" id="PF21863">
    <property type="entry name" value="HTH_67"/>
    <property type="match status" value="1"/>
</dbReference>
<name>A0A563E4T0_9MICO</name>
<keyword evidence="2" id="KW-1185">Reference proteome</keyword>
<dbReference type="EMBL" id="VCQV01000006">
    <property type="protein sequence ID" value="TWP37415.1"/>
    <property type="molecule type" value="Genomic_DNA"/>
</dbReference>
<accession>A0A563E4T0</accession>
<protein>
    <recommendedName>
        <fullName evidence="3">SalK</fullName>
    </recommendedName>
</protein>